<sequence length="617" mass="66855">MVGTFYAVRLPESSAADINRLSDDFAFEPMSIAMPAGYEKKEVRKVNKAYQHIEAWISSVGAGIAVNDLDGDGLPNDLCVNDPRIDQAVITPAPTRGDAYKPFALDPAPLGASTTMAPMGCMPGDYDEDGRTDVLVYYWGRTPVIFLNKGEKGAPLTRASFTATELLPGKSGKRYTGPLWNSNTAAVADFDGDGHDDIYIGNYFPDSPVLDPSKDGDVTMNDSLSHAQNGGGGHFFRWTKDGYEKTDDVIPQGLNNGWSLGVSAADLDGDRLPEVFLAHDFGTSALLHNVSEPGKIRFSEVKAEHSGTVPKSKELGRSSFKGMGVDFGDLNHDGLFDMFVSNITTSFGIQESNFAFINEAGSKAELQGRFKQGVAPYRDESSDLRLAWSGWGWDVKMGDFDNNGDLEITQALGFVKGKNNRWPQLQELATANDALTANPLWWPNVKHGDDLAGSQRMRFFAKDPESGAYHNLSVKLGLGEPVPTRGLATGDVDGDGRLDLAVARQWGEPVFYHNTAKNPGAYVGLKLTHPDGAPVVGAEVCVELPDGTQRIARLDGGGGHSGKRSTDVHIGLGKDVRDEELPAMITWRDRAGDVHEQKLKLKPGWHSLELGTEAKEK</sequence>
<dbReference type="Pfam" id="PF07593">
    <property type="entry name" value="UnbV_ASPIC"/>
    <property type="match status" value="1"/>
</dbReference>
<dbReference type="SUPFAM" id="SSF69318">
    <property type="entry name" value="Integrin alpha N-terminal domain"/>
    <property type="match status" value="1"/>
</dbReference>
<keyword evidence="1" id="KW-0732">Signal</keyword>
<evidence type="ECO:0000313" key="3">
    <source>
        <dbReference type="EMBL" id="PRH80464.1"/>
    </source>
</evidence>
<dbReference type="RefSeq" id="WP_105867411.1">
    <property type="nucleotide sequence ID" value="NZ_PVLV01000053.1"/>
</dbReference>
<dbReference type="Pfam" id="PF13517">
    <property type="entry name" value="FG-GAP_3"/>
    <property type="match status" value="1"/>
</dbReference>
<proteinExistence type="predicted"/>
<dbReference type="Gene3D" id="2.130.10.130">
    <property type="entry name" value="Integrin alpha, N-terminal"/>
    <property type="match status" value="2"/>
</dbReference>
<keyword evidence="4" id="KW-1185">Reference proteome</keyword>
<dbReference type="Proteomes" id="UP000239322">
    <property type="component" value="Unassembled WGS sequence"/>
</dbReference>
<comment type="caution">
    <text evidence="3">The sequence shown here is derived from an EMBL/GenBank/DDBJ whole genome shotgun (WGS) entry which is preliminary data.</text>
</comment>
<dbReference type="InterPro" id="IPR013517">
    <property type="entry name" value="FG-GAP"/>
</dbReference>
<dbReference type="InterPro" id="IPR011519">
    <property type="entry name" value="UnbV_ASPIC"/>
</dbReference>
<dbReference type="Pfam" id="PF01839">
    <property type="entry name" value="FG-GAP"/>
    <property type="match status" value="1"/>
</dbReference>
<accession>A0A2S9Q1B4</accession>
<dbReference type="OrthoDB" id="9816120at2"/>
<organism evidence="3 4">
    <name type="scientific">Streptomyces solincola</name>
    <dbReference type="NCBI Taxonomy" id="2100817"/>
    <lineage>
        <taxon>Bacteria</taxon>
        <taxon>Bacillati</taxon>
        <taxon>Actinomycetota</taxon>
        <taxon>Actinomycetes</taxon>
        <taxon>Kitasatosporales</taxon>
        <taxon>Streptomycetaceae</taxon>
        <taxon>Streptomyces</taxon>
    </lineage>
</organism>
<gene>
    <name evidence="3" type="ORF">C6N75_03855</name>
</gene>
<name>A0A2S9Q1B4_9ACTN</name>
<dbReference type="InterPro" id="IPR028994">
    <property type="entry name" value="Integrin_alpha_N"/>
</dbReference>
<evidence type="ECO:0000259" key="2">
    <source>
        <dbReference type="Pfam" id="PF07593"/>
    </source>
</evidence>
<dbReference type="AlphaFoldDB" id="A0A2S9Q1B4"/>
<reference evidence="3 4" key="1">
    <citation type="submission" date="2018-03" db="EMBL/GenBank/DDBJ databases">
        <title>Novel Streptomyces sp. from soil.</title>
        <authorList>
            <person name="Tan G.Y.A."/>
            <person name="Lee Z.Y."/>
        </authorList>
    </citation>
    <scope>NUCLEOTIDE SEQUENCE [LARGE SCALE GENOMIC DNA]</scope>
    <source>
        <strain evidence="3 4">ST5x</strain>
    </source>
</reference>
<dbReference type="PANTHER" id="PTHR16026">
    <property type="entry name" value="CARTILAGE ACIDIC PROTEIN 1"/>
    <property type="match status" value="1"/>
</dbReference>
<feature type="domain" description="ASPIC/UnbV" evidence="2">
    <location>
        <begin position="536"/>
        <end position="590"/>
    </location>
</feature>
<evidence type="ECO:0000313" key="4">
    <source>
        <dbReference type="Proteomes" id="UP000239322"/>
    </source>
</evidence>
<dbReference type="InterPro" id="IPR027039">
    <property type="entry name" value="Crtac1"/>
</dbReference>
<dbReference type="EMBL" id="PVLV01000053">
    <property type="protein sequence ID" value="PRH80464.1"/>
    <property type="molecule type" value="Genomic_DNA"/>
</dbReference>
<protein>
    <submittedName>
        <fullName evidence="3">RNA-binding protein</fullName>
    </submittedName>
</protein>
<evidence type="ECO:0000256" key="1">
    <source>
        <dbReference type="ARBA" id="ARBA00022729"/>
    </source>
</evidence>
<dbReference type="PANTHER" id="PTHR16026:SF0">
    <property type="entry name" value="CARTILAGE ACIDIC PROTEIN 1"/>
    <property type="match status" value="1"/>
</dbReference>